<dbReference type="EC" id="2.1.1.-" evidence="5"/>
<keyword evidence="2 5" id="KW-0808">Transferase</keyword>
<evidence type="ECO:0000256" key="3">
    <source>
        <dbReference type="ARBA" id="ARBA00022688"/>
    </source>
</evidence>
<dbReference type="GO" id="GO:0010420">
    <property type="term" value="F:polyprenyldihydroxybenzoate methyltransferase activity"/>
    <property type="evidence" value="ECO:0007669"/>
    <property type="project" value="UniProtKB-UniRule"/>
</dbReference>
<dbReference type="GO" id="GO:0031314">
    <property type="term" value="C:extrinsic component of mitochondrial inner membrane"/>
    <property type="evidence" value="ECO:0007669"/>
    <property type="project" value="UniProtKB-UniRule"/>
</dbReference>
<feature type="binding site" evidence="5">
    <location>
        <position position="73"/>
    </location>
    <ligand>
        <name>S-adenosyl-L-methionine</name>
        <dbReference type="ChEBI" id="CHEBI:59789"/>
    </ligand>
</feature>
<keyword evidence="5" id="KW-0460">Magnesium</keyword>
<keyword evidence="1 5" id="KW-0489">Methyltransferase</keyword>
<dbReference type="Proteomes" id="UP000095287">
    <property type="component" value="Unplaced"/>
</dbReference>
<dbReference type="UniPathway" id="UPA00232"/>
<keyword evidence="5" id="KW-0999">Mitochondrion inner membrane</keyword>
<evidence type="ECO:0000256" key="5">
    <source>
        <dbReference type="HAMAP-Rule" id="MF_03190"/>
    </source>
</evidence>
<dbReference type="PANTHER" id="PTHR43464">
    <property type="entry name" value="METHYLTRANSFERASE"/>
    <property type="match status" value="1"/>
</dbReference>
<evidence type="ECO:0000313" key="7">
    <source>
        <dbReference type="Proteomes" id="UP000095287"/>
    </source>
</evidence>
<keyword evidence="5" id="KW-0496">Mitochondrion</keyword>
<feature type="binding site" evidence="5">
    <location>
        <position position="124"/>
    </location>
    <ligand>
        <name>Mg(2+)</name>
        <dbReference type="ChEBI" id="CHEBI:18420"/>
    </ligand>
</feature>
<keyword evidence="3 5" id="KW-0831">Ubiquinone biosynthesis</keyword>
<dbReference type="GO" id="GO:0032259">
    <property type="term" value="P:methylation"/>
    <property type="evidence" value="ECO:0007669"/>
    <property type="project" value="UniProtKB-KW"/>
</dbReference>
<dbReference type="EC" id="2.1.1.114" evidence="5"/>
<protein>
    <recommendedName>
        <fullName evidence="5">Ubiquinone biosynthesis O-methyltransferase, mitochondrial</fullName>
    </recommendedName>
    <alternativeName>
        <fullName evidence="5">3-demethylubiquinol 3-O-methyltransferase</fullName>
        <ecNumber evidence="5">2.1.1.64</ecNumber>
    </alternativeName>
    <alternativeName>
        <fullName evidence="5">3-demethylubiquinone 3-O-methyltransferase</fullName>
        <ecNumber evidence="5">2.1.1.-</ecNumber>
    </alternativeName>
    <alternativeName>
        <fullName evidence="5">Polyprenyldihydroxybenzoate methyltransferase</fullName>
        <ecNumber evidence="5">2.1.1.114</ecNumber>
    </alternativeName>
</protein>
<dbReference type="NCBIfam" id="TIGR01983">
    <property type="entry name" value="UbiG"/>
    <property type="match status" value="1"/>
</dbReference>
<comment type="catalytic activity">
    <reaction evidence="5">
        <text>a 3-demethylubiquinol + S-adenosyl-L-methionine = a ubiquinol + S-adenosyl-L-homocysteine + H(+)</text>
        <dbReference type="Rhea" id="RHEA:44380"/>
        <dbReference type="Rhea" id="RHEA-COMP:9566"/>
        <dbReference type="Rhea" id="RHEA-COMP:10914"/>
        <dbReference type="ChEBI" id="CHEBI:15378"/>
        <dbReference type="ChEBI" id="CHEBI:17976"/>
        <dbReference type="ChEBI" id="CHEBI:57856"/>
        <dbReference type="ChEBI" id="CHEBI:59789"/>
        <dbReference type="ChEBI" id="CHEBI:84422"/>
        <dbReference type="EC" id="2.1.1.64"/>
    </reaction>
</comment>
<proteinExistence type="inferred from homology"/>
<comment type="subcellular location">
    <subcellularLocation>
        <location evidence="5">Mitochondrion inner membrane</location>
        <topology evidence="5">Peripheral membrane protein</topology>
        <orientation evidence="5">Matrix side</orientation>
    </subcellularLocation>
</comment>
<evidence type="ECO:0000259" key="6">
    <source>
        <dbReference type="Pfam" id="PF08241"/>
    </source>
</evidence>
<dbReference type="InterPro" id="IPR010233">
    <property type="entry name" value="UbiG_MeTrfase"/>
</dbReference>
<feature type="binding site" evidence="5">
    <location>
        <position position="121"/>
    </location>
    <ligand>
        <name>Mg(2+)</name>
        <dbReference type="ChEBI" id="CHEBI:18420"/>
    </ligand>
</feature>
<keyword evidence="7" id="KW-1185">Reference proteome</keyword>
<feature type="binding site" evidence="5">
    <location>
        <position position="28"/>
    </location>
    <ligand>
        <name>S-adenosyl-L-methionine</name>
        <dbReference type="ChEBI" id="CHEBI:59789"/>
    </ligand>
</feature>
<name>A0A1I7YZE7_9BILA</name>
<dbReference type="AlphaFoldDB" id="A0A1I7YZE7"/>
<comment type="cofactor">
    <cofactor evidence="5">
        <name>Mg(2+)</name>
        <dbReference type="ChEBI" id="CHEBI:18420"/>
    </cofactor>
</comment>
<reference evidence="8" key="1">
    <citation type="submission" date="2016-11" db="UniProtKB">
        <authorList>
            <consortium name="WormBaseParasite"/>
        </authorList>
    </citation>
    <scope>IDENTIFICATION</scope>
</reference>
<dbReference type="GO" id="GO:0061542">
    <property type="term" value="F:3-demethylubiquinol 3-O-methyltransferase activity"/>
    <property type="evidence" value="ECO:0007669"/>
    <property type="project" value="UniProtKB-UniRule"/>
</dbReference>
<dbReference type="HAMAP" id="MF_00472">
    <property type="entry name" value="UbiG"/>
    <property type="match status" value="1"/>
</dbReference>
<keyword evidence="4 5" id="KW-0949">S-adenosyl-L-methionine</keyword>
<dbReference type="PANTHER" id="PTHR43464:SF19">
    <property type="entry name" value="UBIQUINONE BIOSYNTHESIS O-METHYLTRANSFERASE, MITOCHONDRIAL"/>
    <property type="match status" value="1"/>
</dbReference>
<evidence type="ECO:0000313" key="8">
    <source>
        <dbReference type="WBParaSite" id="L893_g21063.t1"/>
    </source>
</evidence>
<accession>A0A1I7YZE7</accession>
<evidence type="ECO:0000256" key="4">
    <source>
        <dbReference type="ARBA" id="ARBA00022691"/>
    </source>
</evidence>
<dbReference type="SUPFAM" id="SSF53335">
    <property type="entry name" value="S-adenosyl-L-methionine-dependent methyltransferases"/>
    <property type="match status" value="1"/>
</dbReference>
<dbReference type="CDD" id="cd02440">
    <property type="entry name" value="AdoMet_MTases"/>
    <property type="match status" value="1"/>
</dbReference>
<dbReference type="EC" id="2.1.1.64" evidence="5"/>
<keyword evidence="5" id="KW-0479">Metal-binding</keyword>
<feature type="binding site" evidence="5">
    <location>
        <position position="120"/>
    </location>
    <ligand>
        <name>S-adenosyl-L-methionine</name>
        <dbReference type="ChEBI" id="CHEBI:59789"/>
    </ligand>
</feature>
<organism evidence="7 8">
    <name type="scientific">Steinernema glaseri</name>
    <dbReference type="NCBI Taxonomy" id="37863"/>
    <lineage>
        <taxon>Eukaryota</taxon>
        <taxon>Metazoa</taxon>
        <taxon>Ecdysozoa</taxon>
        <taxon>Nematoda</taxon>
        <taxon>Chromadorea</taxon>
        <taxon>Rhabditida</taxon>
        <taxon>Tylenchina</taxon>
        <taxon>Panagrolaimomorpha</taxon>
        <taxon>Strongyloidoidea</taxon>
        <taxon>Steinernematidae</taxon>
        <taxon>Steinernema</taxon>
    </lineage>
</organism>
<dbReference type="WBParaSite" id="L893_g21063.t1">
    <property type="protein sequence ID" value="L893_g21063.t1"/>
    <property type="gene ID" value="L893_g21063"/>
</dbReference>
<sequence length="231" mass="25590">MDTFRDLSKQWADESQAFKALYSLNKVRVPWIKDSISKDKETLIGSRIADIGCGGGLLSIPLARLGADVSGIDANPEAIESARLSLKRSPQLRGSLEYVCTNVTDFAAKNESSFDAVVASEIIEHVADVGSFIDACVRLARPGASIFFTTINKTLMSKLLAVWMAEDVLQIVPEGVHDWNKFMEPELLCQELESRGCEMRFSHGLIYNPMLNEWAWSPSKLMNYAVTAVKI</sequence>
<feature type="binding site" evidence="5">
    <location>
        <position position="52"/>
    </location>
    <ligand>
        <name>S-adenosyl-L-methionine</name>
        <dbReference type="ChEBI" id="CHEBI:59789"/>
    </ligand>
</feature>
<dbReference type="InterPro" id="IPR013216">
    <property type="entry name" value="Methyltransf_11"/>
</dbReference>
<feature type="domain" description="Methyltransferase type 11" evidence="6">
    <location>
        <begin position="50"/>
        <end position="148"/>
    </location>
</feature>
<evidence type="ECO:0000256" key="1">
    <source>
        <dbReference type="ARBA" id="ARBA00022603"/>
    </source>
</evidence>
<dbReference type="GO" id="GO:0120537">
    <property type="term" value="F:3-demethylubiquinone 3-O-methyltransferase activity"/>
    <property type="evidence" value="ECO:0007669"/>
    <property type="project" value="RHEA"/>
</dbReference>
<dbReference type="Pfam" id="PF08241">
    <property type="entry name" value="Methyltransf_11"/>
    <property type="match status" value="1"/>
</dbReference>
<dbReference type="InterPro" id="IPR029063">
    <property type="entry name" value="SAM-dependent_MTases_sf"/>
</dbReference>
<comment type="function">
    <text evidence="5">O-methyltransferase required for two non-consecutive steps during ubiquinone biosynthesis. Catalyzes the 2 O-methylation of 3,4-dihydroxy-5-(all-trans-polyprenyl)benzoic acid into 4-hydroxy-3-methoxy-5-(all-trans-polyprenyl)benzoic acid. Also catalyzes the last step of ubiquinone biosynthesis by mediating methylation of 3-demethylubiquinone into ubiquinone. Also able to mediate the methylation of 3-demethylubiquinol into ubiquinol.</text>
</comment>
<comment type="catalytic activity">
    <reaction evidence="5">
        <text>a 3,4-dihydroxy-5-(all-trans-polyprenyl)benzoate + S-adenosyl-L-methionine = a 4-hydroxy-3-methoxy-5-(all-trans-polyprenyl)benzoate + S-adenosyl-L-homocysteine + H(+)</text>
        <dbReference type="Rhea" id="RHEA:44452"/>
        <dbReference type="Rhea" id="RHEA-COMP:10930"/>
        <dbReference type="Rhea" id="RHEA-COMP:10931"/>
        <dbReference type="ChEBI" id="CHEBI:15378"/>
        <dbReference type="ChEBI" id="CHEBI:57856"/>
        <dbReference type="ChEBI" id="CHEBI:59789"/>
        <dbReference type="ChEBI" id="CHEBI:64694"/>
        <dbReference type="ChEBI" id="CHEBI:84443"/>
        <dbReference type="EC" id="2.1.1.114"/>
    </reaction>
</comment>
<dbReference type="GO" id="GO:0046872">
    <property type="term" value="F:metal ion binding"/>
    <property type="evidence" value="ECO:0007669"/>
    <property type="project" value="UniProtKB-KW"/>
</dbReference>
<comment type="catalytic activity">
    <reaction evidence="5">
        <text>a 3-demethylubiquinone + S-adenosyl-L-methionine = a ubiquinone + S-adenosyl-L-homocysteine</text>
        <dbReference type="Rhea" id="RHEA:81215"/>
        <dbReference type="Rhea" id="RHEA-COMP:9565"/>
        <dbReference type="Rhea" id="RHEA-COMP:19654"/>
        <dbReference type="ChEBI" id="CHEBI:16389"/>
        <dbReference type="ChEBI" id="CHEBI:57856"/>
        <dbReference type="ChEBI" id="CHEBI:59789"/>
        <dbReference type="ChEBI" id="CHEBI:231825"/>
    </reaction>
</comment>
<dbReference type="Gene3D" id="3.40.50.150">
    <property type="entry name" value="Vaccinia Virus protein VP39"/>
    <property type="match status" value="1"/>
</dbReference>
<keyword evidence="5" id="KW-0472">Membrane</keyword>
<comment type="pathway">
    <text evidence="5">Cofactor biosynthesis; ubiquinone biosynthesis.</text>
</comment>
<feature type="binding site" evidence="5">
    <location>
        <position position="125"/>
    </location>
    <ligand>
        <name>Mg(2+)</name>
        <dbReference type="ChEBI" id="CHEBI:18420"/>
    </ligand>
</feature>
<comment type="subunit">
    <text evidence="5">Component of a multi-subunit COQ enzyme complex.</text>
</comment>
<evidence type="ECO:0000256" key="2">
    <source>
        <dbReference type="ARBA" id="ARBA00022679"/>
    </source>
</evidence>
<comment type="similarity">
    <text evidence="5">Belongs to the class I-like SAM-binding methyltransferase superfamily. UbiG/COQ3 family.</text>
</comment>